<feature type="compositionally biased region" description="Basic residues" evidence="1">
    <location>
        <begin position="13"/>
        <end position="26"/>
    </location>
</feature>
<name>A0A0E0JLA3_ORYPU</name>
<evidence type="ECO:0000256" key="1">
    <source>
        <dbReference type="SAM" id="MobiDB-lite"/>
    </source>
</evidence>
<sequence>MSGTRFPDEPTISKRRGNKKRKKNAKTTHIDEEDIASGDDTDIDSDGSRSPEYVESGDSSSASEKIPDDEDDNVAAKNQTSNDAQAKNSKGAVVRPARRSKRRLKNINTLIDIDKGNIMVLSFKEVKAKSHTRLAATNKSATAAICSLKILLTILTNYSYL</sequence>
<reference evidence="2" key="2">
    <citation type="submission" date="2018-05" db="EMBL/GenBank/DDBJ databases">
        <title>OpunRS2 (Oryza punctata Reference Sequence Version 2).</title>
        <authorList>
            <person name="Zhang J."/>
            <person name="Kudrna D."/>
            <person name="Lee S."/>
            <person name="Talag J."/>
            <person name="Welchert J."/>
            <person name="Wing R.A."/>
        </authorList>
    </citation>
    <scope>NUCLEOTIDE SEQUENCE [LARGE SCALE GENOMIC DNA]</scope>
</reference>
<reference evidence="2" key="1">
    <citation type="submission" date="2015-04" db="UniProtKB">
        <authorList>
            <consortium name="EnsemblPlants"/>
        </authorList>
    </citation>
    <scope>IDENTIFICATION</scope>
</reference>
<evidence type="ECO:0000313" key="2">
    <source>
        <dbReference type="EnsemblPlants" id="OPUNC01G23190.1"/>
    </source>
</evidence>
<feature type="compositionally biased region" description="Polar residues" evidence="1">
    <location>
        <begin position="76"/>
        <end position="88"/>
    </location>
</feature>
<protein>
    <submittedName>
        <fullName evidence="2">Uncharacterized protein</fullName>
    </submittedName>
</protein>
<proteinExistence type="predicted"/>
<feature type="compositionally biased region" description="Acidic residues" evidence="1">
    <location>
        <begin position="31"/>
        <end position="45"/>
    </location>
</feature>
<keyword evidence="3" id="KW-1185">Reference proteome</keyword>
<dbReference type="HOGENOM" id="CLU_1646435_0_0_1"/>
<evidence type="ECO:0000313" key="3">
    <source>
        <dbReference type="Proteomes" id="UP000026962"/>
    </source>
</evidence>
<feature type="compositionally biased region" description="Basic and acidic residues" evidence="1">
    <location>
        <begin position="1"/>
        <end position="12"/>
    </location>
</feature>
<dbReference type="Gramene" id="OPUNC01G23190.1">
    <property type="protein sequence ID" value="OPUNC01G23190.1"/>
    <property type="gene ID" value="OPUNC01G23190"/>
</dbReference>
<dbReference type="Proteomes" id="UP000026962">
    <property type="component" value="Chromosome 1"/>
</dbReference>
<dbReference type="AlphaFoldDB" id="A0A0E0JLA3"/>
<dbReference type="EnsemblPlants" id="OPUNC01G23190.1">
    <property type="protein sequence ID" value="OPUNC01G23190.1"/>
    <property type="gene ID" value="OPUNC01G23190"/>
</dbReference>
<organism evidence="2">
    <name type="scientific">Oryza punctata</name>
    <name type="common">Red rice</name>
    <dbReference type="NCBI Taxonomy" id="4537"/>
    <lineage>
        <taxon>Eukaryota</taxon>
        <taxon>Viridiplantae</taxon>
        <taxon>Streptophyta</taxon>
        <taxon>Embryophyta</taxon>
        <taxon>Tracheophyta</taxon>
        <taxon>Spermatophyta</taxon>
        <taxon>Magnoliopsida</taxon>
        <taxon>Liliopsida</taxon>
        <taxon>Poales</taxon>
        <taxon>Poaceae</taxon>
        <taxon>BOP clade</taxon>
        <taxon>Oryzoideae</taxon>
        <taxon>Oryzeae</taxon>
        <taxon>Oryzinae</taxon>
        <taxon>Oryza</taxon>
    </lineage>
</organism>
<feature type="region of interest" description="Disordered" evidence="1">
    <location>
        <begin position="1"/>
        <end position="100"/>
    </location>
</feature>
<accession>A0A0E0JLA3</accession>